<gene>
    <name evidence="7" type="ORF">V3H18_11595</name>
</gene>
<dbReference type="InterPro" id="IPR051395">
    <property type="entry name" value="Cytochrome_c_Peroxidase/MauG"/>
</dbReference>
<evidence type="ECO:0000313" key="7">
    <source>
        <dbReference type="EMBL" id="MEF3367177.1"/>
    </source>
</evidence>
<feature type="domain" description="Cytochrome c" evidence="6">
    <location>
        <begin position="95"/>
        <end position="187"/>
    </location>
</feature>
<comment type="caution">
    <text evidence="7">The sequence shown here is derived from an EMBL/GenBank/DDBJ whole genome shotgun (WGS) entry which is preliminary data.</text>
</comment>
<evidence type="ECO:0000256" key="5">
    <source>
        <dbReference type="SAM" id="SignalP"/>
    </source>
</evidence>
<evidence type="ECO:0000256" key="4">
    <source>
        <dbReference type="PROSITE-ProRule" id="PRU00433"/>
    </source>
</evidence>
<dbReference type="InterPro" id="IPR036909">
    <property type="entry name" value="Cyt_c-like_dom_sf"/>
</dbReference>
<evidence type="ECO:0000259" key="6">
    <source>
        <dbReference type="PROSITE" id="PS51007"/>
    </source>
</evidence>
<dbReference type="GO" id="GO:0004601">
    <property type="term" value="F:peroxidase activity"/>
    <property type="evidence" value="ECO:0007669"/>
    <property type="project" value="UniProtKB-KW"/>
</dbReference>
<dbReference type="Gene3D" id="1.10.760.10">
    <property type="entry name" value="Cytochrome c-like domain"/>
    <property type="match status" value="1"/>
</dbReference>
<evidence type="ECO:0000256" key="3">
    <source>
        <dbReference type="ARBA" id="ARBA00023004"/>
    </source>
</evidence>
<evidence type="ECO:0000313" key="8">
    <source>
        <dbReference type="Proteomes" id="UP001350748"/>
    </source>
</evidence>
<feature type="chain" id="PRO_5045058347" evidence="5">
    <location>
        <begin position="23"/>
        <end position="582"/>
    </location>
</feature>
<keyword evidence="7" id="KW-0575">Peroxidase</keyword>
<dbReference type="EMBL" id="JAZHYN010000034">
    <property type="protein sequence ID" value="MEF3367177.1"/>
    <property type="molecule type" value="Genomic_DNA"/>
</dbReference>
<keyword evidence="3 4" id="KW-0408">Iron</keyword>
<feature type="signal peptide" evidence="5">
    <location>
        <begin position="1"/>
        <end position="22"/>
    </location>
</feature>
<dbReference type="InterPro" id="IPR047758">
    <property type="entry name" value="CytoC_perox"/>
</dbReference>
<dbReference type="RefSeq" id="WP_332082214.1">
    <property type="nucleotide sequence ID" value="NZ_JAZHYN010000034.1"/>
</dbReference>
<dbReference type="Proteomes" id="UP001350748">
    <property type="component" value="Unassembled WGS sequence"/>
</dbReference>
<keyword evidence="7" id="KW-0560">Oxidoreductase</keyword>
<reference evidence="7 8" key="1">
    <citation type="submission" date="2024-02" db="EMBL/GenBank/DDBJ databases">
        <authorList>
            <person name="Grouzdev D."/>
        </authorList>
    </citation>
    <scope>NUCLEOTIDE SEQUENCE [LARGE SCALE GENOMIC DNA]</scope>
    <source>
        <strain evidence="7 8">9N</strain>
    </source>
</reference>
<keyword evidence="2 4" id="KW-0479">Metal-binding</keyword>
<dbReference type="PANTHER" id="PTHR30600:SF9">
    <property type="entry name" value="BLR7738 PROTEIN"/>
    <property type="match status" value="1"/>
</dbReference>
<dbReference type="PROSITE" id="PS51007">
    <property type="entry name" value="CYTC"/>
    <property type="match status" value="1"/>
</dbReference>
<dbReference type="PANTHER" id="PTHR30600">
    <property type="entry name" value="CYTOCHROME C PEROXIDASE-RELATED"/>
    <property type="match status" value="1"/>
</dbReference>
<accession>A0ABU7XJE6</accession>
<name>A0ABU7XJE6_9HYPH</name>
<keyword evidence="1 4" id="KW-0349">Heme</keyword>
<organism evidence="7 8">
    <name type="scientific">Methylocystis borbori</name>
    <dbReference type="NCBI Taxonomy" id="3118750"/>
    <lineage>
        <taxon>Bacteria</taxon>
        <taxon>Pseudomonadati</taxon>
        <taxon>Pseudomonadota</taxon>
        <taxon>Alphaproteobacteria</taxon>
        <taxon>Hyphomicrobiales</taxon>
        <taxon>Methylocystaceae</taxon>
        <taxon>Methylocystis</taxon>
    </lineage>
</organism>
<evidence type="ECO:0000256" key="2">
    <source>
        <dbReference type="ARBA" id="ARBA00022723"/>
    </source>
</evidence>
<dbReference type="SUPFAM" id="SSF46626">
    <property type="entry name" value="Cytochrome c"/>
    <property type="match status" value="1"/>
</dbReference>
<protein>
    <submittedName>
        <fullName evidence="7">Di-heme-cytochrome C peroxidase</fullName>
    </submittedName>
</protein>
<sequence>MFTSRPFFASLAALAMTAHVSAAELKYADQGVKWTQASRTEFYSLDQGARIMPFAWIKALRHPDGARFLADGLGRYGYLPNPDSETPGLPVGFLSASENSAQYFSMTCSACHTRQIDVGGVSWRIDGGPALVDFQSLLNDIDLAFKKILSDDAAFKQFAQDVLGGDPTPRELQHLRRDVDVWFAPYDTIVRKSLPSPGWGVGRLDAVSMIFNRVAGLDIGATHSRIIENNITWADAAVRYPFLWNAPIQDFTQWPGFAENGDDILGLARNVGEVYGVFGVYRPKQTILPNVIDYLNDSSLNYPGLMRLETLIKQIAPPKWPWSLDQALVSKGAEIFNRDPKNGGCAKGCHEIAKGAPRVCNFQGTWRTPLEDVGTDSREYQVLAREAETGVLNGARIAFIPGVDKPLKPKDKIISILGLSVIGSIIEAPLHFGLDVFQPILDDCLPAAAQASPESAKLLVRNKLAAALKNLYTKPAAQPSFKYESRVMQGIWAAAPYLHNGSVPTLADLLKPVAERPASFKVGTAYDVESVGLAKEQGAFSTLYTADDCAKRDSGNSRCGHTFGVNLTPDEKKALLEYLKSL</sequence>
<dbReference type="NCBIfam" id="NF040606">
    <property type="entry name" value="CytoC_perox"/>
    <property type="match status" value="1"/>
</dbReference>
<dbReference type="InterPro" id="IPR009056">
    <property type="entry name" value="Cyt_c-like_dom"/>
</dbReference>
<keyword evidence="5" id="KW-0732">Signal</keyword>
<evidence type="ECO:0000256" key="1">
    <source>
        <dbReference type="ARBA" id="ARBA00022617"/>
    </source>
</evidence>
<dbReference type="Pfam" id="PF21419">
    <property type="entry name" value="RoxA-like_Cyt-c"/>
    <property type="match status" value="1"/>
</dbReference>
<proteinExistence type="predicted"/>
<keyword evidence="8" id="KW-1185">Reference proteome</keyword>